<accession>A0ACB8AVN9</accession>
<evidence type="ECO:0000313" key="2">
    <source>
        <dbReference type="Proteomes" id="UP000790709"/>
    </source>
</evidence>
<sequence>MQTKKKRVSVEAGSTPVPTSRGKKAKTVAPESQAEDVRCSSRIGSGSGGQIAQLQNIEHIQMESTRAVRVSHLDVATQGQDVNPMAPMKAKPKARPWKTPVARYTDMQETEQRMPPPAPAPAPTFQLASGGSRFGFRPPSTPPISQGSSTVSTTSTGSTAPTSQSGSIPPVPRSSRASSASAPVWGSVVTTSRSSSMAPAPQIPPAPPSQASIPLWSLQLLQMAAFSQANQVTPPTHASVPLRSLQMSTPSRANQSSSPKHPSKFTVTSQPVPPKRSSPKFIVASQPVQKRSSQQAMAYHSVPELTQEELEEIEADPGVDADTDEDAGADEDEGTDADQDAEVEHSGDMVVDDNGYSDGDVDGADKARDFGEPLSGTYGRNGAANSHNIPVPPTFNTEIDEQSPDKDNRQAQANLHSPQDQFTQQGFNANNYQAEANSRLPSDHSALLGPELTDNAHSAREHHQAKSRLPCDHSALPDLESTEDTHDVLEQHHLCNRAPRPPDPNQLNAKDFQSDQEDEELEAPPSTQPLQPTSCQPTPRQSGKRPHQSAKQCHQSVKQRPHSSHKDLHVKATQLQFFPHKWKDTIERAKQFTYCDAASLNGFPDRTQFLRAKAREYVLEAIAKREAKGVVLPDGIWPKYEAEILWESLGNWQSSMKKRARVFAVERYEWDPNGDPAANKAIALKLLANGGDFLKDSIDEDGRTNNLASPALAGLIVDYFYTGPNSVGMLFPEVFNKETPRPAVALAGTALKAAIDEYMPTGIWTDLKFRVDVYAPTYFNIMGLMAKCDMAPHHKQKTQVLRREWAIRGSSQAVGASAHVASAEFDVVLD</sequence>
<evidence type="ECO:0000313" key="1">
    <source>
        <dbReference type="EMBL" id="KAH7917601.1"/>
    </source>
</evidence>
<proteinExistence type="predicted"/>
<name>A0ACB8AVN9_9AGAM</name>
<dbReference type="Proteomes" id="UP000790709">
    <property type="component" value="Unassembled WGS sequence"/>
</dbReference>
<organism evidence="1 2">
    <name type="scientific">Leucogyrophana mollusca</name>
    <dbReference type="NCBI Taxonomy" id="85980"/>
    <lineage>
        <taxon>Eukaryota</taxon>
        <taxon>Fungi</taxon>
        <taxon>Dikarya</taxon>
        <taxon>Basidiomycota</taxon>
        <taxon>Agaricomycotina</taxon>
        <taxon>Agaricomycetes</taxon>
        <taxon>Agaricomycetidae</taxon>
        <taxon>Boletales</taxon>
        <taxon>Boletales incertae sedis</taxon>
        <taxon>Leucogyrophana</taxon>
    </lineage>
</organism>
<gene>
    <name evidence="1" type="ORF">BV22DRAFT_1135273</name>
</gene>
<comment type="caution">
    <text evidence="1">The sequence shown here is derived from an EMBL/GenBank/DDBJ whole genome shotgun (WGS) entry which is preliminary data.</text>
</comment>
<protein>
    <submittedName>
        <fullName evidence="1">Uncharacterized protein</fullName>
    </submittedName>
</protein>
<reference evidence="1" key="1">
    <citation type="journal article" date="2021" name="New Phytol.">
        <title>Evolutionary innovations through gain and loss of genes in the ectomycorrhizal Boletales.</title>
        <authorList>
            <person name="Wu G."/>
            <person name="Miyauchi S."/>
            <person name="Morin E."/>
            <person name="Kuo A."/>
            <person name="Drula E."/>
            <person name="Varga T."/>
            <person name="Kohler A."/>
            <person name="Feng B."/>
            <person name="Cao Y."/>
            <person name="Lipzen A."/>
            <person name="Daum C."/>
            <person name="Hundley H."/>
            <person name="Pangilinan J."/>
            <person name="Johnson J."/>
            <person name="Barry K."/>
            <person name="LaButti K."/>
            <person name="Ng V."/>
            <person name="Ahrendt S."/>
            <person name="Min B."/>
            <person name="Choi I.G."/>
            <person name="Park H."/>
            <person name="Plett J.M."/>
            <person name="Magnuson J."/>
            <person name="Spatafora J.W."/>
            <person name="Nagy L.G."/>
            <person name="Henrissat B."/>
            <person name="Grigoriev I.V."/>
            <person name="Yang Z.L."/>
            <person name="Xu J."/>
            <person name="Martin F.M."/>
        </authorList>
    </citation>
    <scope>NUCLEOTIDE SEQUENCE</scope>
    <source>
        <strain evidence="1">KUC20120723A-06</strain>
    </source>
</reference>
<dbReference type="EMBL" id="MU266996">
    <property type="protein sequence ID" value="KAH7917601.1"/>
    <property type="molecule type" value="Genomic_DNA"/>
</dbReference>
<keyword evidence="2" id="KW-1185">Reference proteome</keyword>